<name>A0A4P9X7A7_9FUNG</name>
<keyword evidence="3" id="KW-1185">Reference proteome</keyword>
<dbReference type="EMBL" id="ML014197">
    <property type="protein sequence ID" value="RKP00821.1"/>
    <property type="molecule type" value="Genomic_DNA"/>
</dbReference>
<feature type="region of interest" description="Disordered" evidence="1">
    <location>
        <begin position="208"/>
        <end position="273"/>
    </location>
</feature>
<sequence>MATVHALEPERARPKLDSARGIRFASLWFASPRLAAPGQASPRRVPAAGHHRWATATAMATASPTRRPGGQPLRVWTGPVRARAEARRRHGDARPRGASRGRAVALRHEQGVLAAADVGVGVGVGDGVGGCWAGTAPGPARPSAAPAAGRSCLRSGGHTTACPAARRIAAHRATGTSSTLAWRAASALAESTRATAFEAAAMATMGLTAGPPRRQDHRWRPMHRHEPMSPSGWRPSEADRAGSGVIKSPWSHWISGAPPPTGMPPSRPRPSPP</sequence>
<accession>A0A4P9X7A7</accession>
<protein>
    <submittedName>
        <fullName evidence="2">Uncharacterized protein</fullName>
    </submittedName>
</protein>
<gene>
    <name evidence="2" type="ORF">CXG81DRAFT_19294</name>
</gene>
<dbReference type="AlphaFoldDB" id="A0A4P9X7A7"/>
<dbReference type="Proteomes" id="UP000274922">
    <property type="component" value="Unassembled WGS sequence"/>
</dbReference>
<proteinExistence type="predicted"/>
<evidence type="ECO:0000256" key="1">
    <source>
        <dbReference type="SAM" id="MobiDB-lite"/>
    </source>
</evidence>
<feature type="compositionally biased region" description="Pro residues" evidence="1">
    <location>
        <begin position="257"/>
        <end position="273"/>
    </location>
</feature>
<evidence type="ECO:0000313" key="3">
    <source>
        <dbReference type="Proteomes" id="UP000274922"/>
    </source>
</evidence>
<reference evidence="3" key="1">
    <citation type="journal article" date="2018" name="Nat. Microbiol.">
        <title>Leveraging single-cell genomics to expand the fungal tree of life.</title>
        <authorList>
            <person name="Ahrendt S.R."/>
            <person name="Quandt C.A."/>
            <person name="Ciobanu D."/>
            <person name="Clum A."/>
            <person name="Salamov A."/>
            <person name="Andreopoulos B."/>
            <person name="Cheng J.F."/>
            <person name="Woyke T."/>
            <person name="Pelin A."/>
            <person name="Henrissat B."/>
            <person name="Reynolds N.K."/>
            <person name="Benny G.L."/>
            <person name="Smith M.E."/>
            <person name="James T.Y."/>
            <person name="Grigoriev I.V."/>
        </authorList>
    </citation>
    <scope>NUCLEOTIDE SEQUENCE [LARGE SCALE GENOMIC DNA]</scope>
    <source>
        <strain evidence="3">ATCC 52028</strain>
    </source>
</reference>
<evidence type="ECO:0000313" key="2">
    <source>
        <dbReference type="EMBL" id="RKP00821.1"/>
    </source>
</evidence>
<organism evidence="2 3">
    <name type="scientific">Caulochytrium protostelioides</name>
    <dbReference type="NCBI Taxonomy" id="1555241"/>
    <lineage>
        <taxon>Eukaryota</taxon>
        <taxon>Fungi</taxon>
        <taxon>Fungi incertae sedis</taxon>
        <taxon>Chytridiomycota</taxon>
        <taxon>Chytridiomycota incertae sedis</taxon>
        <taxon>Chytridiomycetes</taxon>
        <taxon>Caulochytriales</taxon>
        <taxon>Caulochytriaceae</taxon>
        <taxon>Caulochytrium</taxon>
    </lineage>
</organism>
<feature type="region of interest" description="Disordered" evidence="1">
    <location>
        <begin position="81"/>
        <end position="101"/>
    </location>
</feature>